<dbReference type="PANTHER" id="PTHR42964:SF1">
    <property type="entry name" value="POLYKETIDE BIOSYNTHESIS ENOYL-COA HYDRATASE PKSH-RELATED"/>
    <property type="match status" value="1"/>
</dbReference>
<feature type="compositionally biased region" description="Basic residues" evidence="2">
    <location>
        <begin position="163"/>
        <end position="172"/>
    </location>
</feature>
<dbReference type="Gene3D" id="3.90.226.10">
    <property type="entry name" value="2-enoyl-CoA Hydratase, Chain A, domain 1"/>
    <property type="match status" value="1"/>
</dbReference>
<comment type="similarity">
    <text evidence="1">Belongs to the enoyl-CoA hydratase/isomerase family.</text>
</comment>
<accession>A0ABW7YCC6</accession>
<comment type="caution">
    <text evidence="3">The sequence shown here is derived from an EMBL/GenBank/DDBJ whole genome shotgun (WGS) entry which is preliminary data.</text>
</comment>
<dbReference type="Proteomes" id="UP001612415">
    <property type="component" value="Unassembled WGS sequence"/>
</dbReference>
<dbReference type="InterPro" id="IPR051683">
    <property type="entry name" value="Enoyl-CoA_Hydratase/Isomerase"/>
</dbReference>
<gene>
    <name evidence="3" type="ORF">ACIA8P_33900</name>
</gene>
<dbReference type="RefSeq" id="WP_398660053.1">
    <property type="nucleotide sequence ID" value="NZ_JBITDC010000015.1"/>
</dbReference>
<dbReference type="Pfam" id="PF00378">
    <property type="entry name" value="ECH_1"/>
    <property type="match status" value="1"/>
</dbReference>
<dbReference type="EMBL" id="JBITDC010000015">
    <property type="protein sequence ID" value="MFI5679573.1"/>
    <property type="molecule type" value="Genomic_DNA"/>
</dbReference>
<dbReference type="SUPFAM" id="SSF52096">
    <property type="entry name" value="ClpP/crotonase"/>
    <property type="match status" value="1"/>
</dbReference>
<evidence type="ECO:0000313" key="3">
    <source>
        <dbReference type="EMBL" id="MFI5679573.1"/>
    </source>
</evidence>
<dbReference type="InterPro" id="IPR029045">
    <property type="entry name" value="ClpP/crotonase-like_dom_sf"/>
</dbReference>
<evidence type="ECO:0000256" key="2">
    <source>
        <dbReference type="SAM" id="MobiDB-lite"/>
    </source>
</evidence>
<sequence>MVPRSPHEGELTGHAAPDLHLPGKEDEATIAEIVLAHPPQNRLTTQLIDELGKAVADTERSEARAVLLRAEGPDFSFGGDFTAWRGMTARKLRATLDRYLDVYNRFDQLPVPVIAAVQGALLRWRLRTRAACRRGLRGAERTLRAPRADPGDHHSPRGDLPRRRTRRPRPRL</sequence>
<dbReference type="CDD" id="cd06558">
    <property type="entry name" value="crotonase-like"/>
    <property type="match status" value="1"/>
</dbReference>
<evidence type="ECO:0000256" key="1">
    <source>
        <dbReference type="ARBA" id="ARBA00005254"/>
    </source>
</evidence>
<feature type="compositionally biased region" description="Basic and acidic residues" evidence="2">
    <location>
        <begin position="141"/>
        <end position="162"/>
    </location>
</feature>
<keyword evidence="4" id="KW-1185">Reference proteome</keyword>
<proteinExistence type="inferred from homology"/>
<feature type="compositionally biased region" description="Basic and acidic residues" evidence="2">
    <location>
        <begin position="1"/>
        <end position="11"/>
    </location>
</feature>
<protein>
    <submittedName>
        <fullName evidence="3">Enoyl-CoA hydratase/isomerase family protein</fullName>
    </submittedName>
</protein>
<reference evidence="3 4" key="1">
    <citation type="submission" date="2024-10" db="EMBL/GenBank/DDBJ databases">
        <title>The Natural Products Discovery Center: Release of the First 8490 Sequenced Strains for Exploring Actinobacteria Biosynthetic Diversity.</title>
        <authorList>
            <person name="Kalkreuter E."/>
            <person name="Kautsar S.A."/>
            <person name="Yang D."/>
            <person name="Bader C.D."/>
            <person name="Teijaro C.N."/>
            <person name="Fluegel L."/>
            <person name="Davis C.M."/>
            <person name="Simpson J.R."/>
            <person name="Lauterbach L."/>
            <person name="Steele A.D."/>
            <person name="Gui C."/>
            <person name="Meng S."/>
            <person name="Li G."/>
            <person name="Viehrig K."/>
            <person name="Ye F."/>
            <person name="Su P."/>
            <person name="Kiefer A.F."/>
            <person name="Nichols A."/>
            <person name="Cepeda A.J."/>
            <person name="Yan W."/>
            <person name="Fan B."/>
            <person name="Jiang Y."/>
            <person name="Adhikari A."/>
            <person name="Zheng C.-J."/>
            <person name="Schuster L."/>
            <person name="Cowan T.M."/>
            <person name="Smanski M.J."/>
            <person name="Chevrette M.G."/>
            <person name="De Carvalho L.P.S."/>
            <person name="Shen B."/>
        </authorList>
    </citation>
    <scope>NUCLEOTIDE SEQUENCE [LARGE SCALE GENOMIC DNA]</scope>
    <source>
        <strain evidence="3 4">NPDC051599</strain>
    </source>
</reference>
<name>A0ABW7YCC6_STRCE</name>
<organism evidence="3 4">
    <name type="scientific">Streptomyces cellulosae</name>
    <dbReference type="NCBI Taxonomy" id="1968"/>
    <lineage>
        <taxon>Bacteria</taxon>
        <taxon>Bacillati</taxon>
        <taxon>Actinomycetota</taxon>
        <taxon>Actinomycetes</taxon>
        <taxon>Kitasatosporales</taxon>
        <taxon>Streptomycetaceae</taxon>
        <taxon>Streptomyces</taxon>
    </lineage>
</organism>
<feature type="region of interest" description="Disordered" evidence="2">
    <location>
        <begin position="141"/>
        <end position="172"/>
    </location>
</feature>
<dbReference type="InterPro" id="IPR001753">
    <property type="entry name" value="Enoyl-CoA_hydra/iso"/>
</dbReference>
<feature type="region of interest" description="Disordered" evidence="2">
    <location>
        <begin position="1"/>
        <end position="21"/>
    </location>
</feature>
<evidence type="ECO:0000313" key="4">
    <source>
        <dbReference type="Proteomes" id="UP001612415"/>
    </source>
</evidence>
<dbReference type="PANTHER" id="PTHR42964">
    <property type="entry name" value="ENOYL-COA HYDRATASE"/>
    <property type="match status" value="1"/>
</dbReference>